<protein>
    <submittedName>
        <fullName evidence="1">Uncharacterized protein</fullName>
    </submittedName>
</protein>
<reference evidence="1 2" key="1">
    <citation type="submission" date="2021-06" db="EMBL/GenBank/DDBJ databases">
        <title>Caerostris darwini draft genome.</title>
        <authorList>
            <person name="Kono N."/>
            <person name="Arakawa K."/>
        </authorList>
    </citation>
    <scope>NUCLEOTIDE SEQUENCE [LARGE SCALE GENOMIC DNA]</scope>
</reference>
<evidence type="ECO:0000313" key="1">
    <source>
        <dbReference type="EMBL" id="GIY66307.1"/>
    </source>
</evidence>
<organism evidence="1 2">
    <name type="scientific">Caerostris darwini</name>
    <dbReference type="NCBI Taxonomy" id="1538125"/>
    <lineage>
        <taxon>Eukaryota</taxon>
        <taxon>Metazoa</taxon>
        <taxon>Ecdysozoa</taxon>
        <taxon>Arthropoda</taxon>
        <taxon>Chelicerata</taxon>
        <taxon>Arachnida</taxon>
        <taxon>Araneae</taxon>
        <taxon>Araneomorphae</taxon>
        <taxon>Entelegynae</taxon>
        <taxon>Araneoidea</taxon>
        <taxon>Araneidae</taxon>
        <taxon>Caerostris</taxon>
    </lineage>
</organism>
<sequence>MDDIKKLNSILQTTPRRARSVTFDDIVRGLLQLPPAADDLNMDFQMARDEDDHINNNIVDDNDEEALIIVDEPLMSDDAGDGDEIMEDMDDFAFLERMMIYFGEADLIVEEEQQGSGDHISDAPLD</sequence>
<gene>
    <name evidence="1" type="ORF">CDAR_457841</name>
</gene>
<name>A0AAV4V7T0_9ARAC</name>
<comment type="caution">
    <text evidence="1">The sequence shown here is derived from an EMBL/GenBank/DDBJ whole genome shotgun (WGS) entry which is preliminary data.</text>
</comment>
<dbReference type="EMBL" id="BPLQ01012579">
    <property type="protein sequence ID" value="GIY66307.1"/>
    <property type="molecule type" value="Genomic_DNA"/>
</dbReference>
<accession>A0AAV4V7T0</accession>
<proteinExistence type="predicted"/>
<dbReference type="AlphaFoldDB" id="A0AAV4V7T0"/>
<evidence type="ECO:0000313" key="2">
    <source>
        <dbReference type="Proteomes" id="UP001054837"/>
    </source>
</evidence>
<keyword evidence="2" id="KW-1185">Reference proteome</keyword>
<dbReference type="Proteomes" id="UP001054837">
    <property type="component" value="Unassembled WGS sequence"/>
</dbReference>